<sequence>MTCVYIKINIEAYLYRCLYTVTKYFKYSTSAKYFGTYDLNDKVSPSPRIVKFSGLGQAKSFEVDNAYKLISSGRVSTSDEGPHGLKPNIEIVCLGKPLGSPVVVIKGSSPRVQLTGLDVAILVVLLFVIFIQSIAPPTMAINEIKAHLESSLVEICKQKLKAIIDQTIDEHNKLPAKAYKPCSKRQIEPLFEGVQKMMNFLDADHSLTKCMRNE</sequence>
<dbReference type="EMBL" id="JAKOGI010000593">
    <property type="protein sequence ID" value="KAJ8432662.1"/>
    <property type="molecule type" value="Genomic_DNA"/>
</dbReference>
<evidence type="ECO:0000256" key="1">
    <source>
        <dbReference type="SAM" id="Phobius"/>
    </source>
</evidence>
<keyword evidence="3" id="KW-1185">Reference proteome</keyword>
<organism evidence="2 3">
    <name type="scientific">Carnegiea gigantea</name>
    <dbReference type="NCBI Taxonomy" id="171969"/>
    <lineage>
        <taxon>Eukaryota</taxon>
        <taxon>Viridiplantae</taxon>
        <taxon>Streptophyta</taxon>
        <taxon>Embryophyta</taxon>
        <taxon>Tracheophyta</taxon>
        <taxon>Spermatophyta</taxon>
        <taxon>Magnoliopsida</taxon>
        <taxon>eudicotyledons</taxon>
        <taxon>Gunneridae</taxon>
        <taxon>Pentapetalae</taxon>
        <taxon>Caryophyllales</taxon>
        <taxon>Cactineae</taxon>
        <taxon>Cactaceae</taxon>
        <taxon>Cactoideae</taxon>
        <taxon>Echinocereeae</taxon>
        <taxon>Carnegiea</taxon>
    </lineage>
</organism>
<evidence type="ECO:0000313" key="2">
    <source>
        <dbReference type="EMBL" id="KAJ8432662.1"/>
    </source>
</evidence>
<feature type="transmembrane region" description="Helical" evidence="1">
    <location>
        <begin position="114"/>
        <end position="135"/>
    </location>
</feature>
<evidence type="ECO:0000313" key="3">
    <source>
        <dbReference type="Proteomes" id="UP001153076"/>
    </source>
</evidence>
<dbReference type="Proteomes" id="UP001153076">
    <property type="component" value="Unassembled WGS sequence"/>
</dbReference>
<protein>
    <submittedName>
        <fullName evidence="2">Uncharacterized protein</fullName>
    </submittedName>
</protein>
<name>A0A9Q1JXI0_9CARY</name>
<gene>
    <name evidence="2" type="ORF">Cgig2_002049</name>
</gene>
<keyword evidence="1" id="KW-0812">Transmembrane</keyword>
<reference evidence="2" key="1">
    <citation type="submission" date="2022-04" db="EMBL/GenBank/DDBJ databases">
        <title>Carnegiea gigantea Genome sequencing and assembly v2.</title>
        <authorList>
            <person name="Copetti D."/>
            <person name="Sanderson M.J."/>
            <person name="Burquez A."/>
            <person name="Wojciechowski M.F."/>
        </authorList>
    </citation>
    <scope>NUCLEOTIDE SEQUENCE</scope>
    <source>
        <strain evidence="2">SGP5-SGP5p</strain>
        <tissue evidence="2">Aerial part</tissue>
    </source>
</reference>
<keyword evidence="1" id="KW-1133">Transmembrane helix</keyword>
<comment type="caution">
    <text evidence="2">The sequence shown here is derived from an EMBL/GenBank/DDBJ whole genome shotgun (WGS) entry which is preliminary data.</text>
</comment>
<keyword evidence="1" id="KW-0472">Membrane</keyword>
<dbReference type="OrthoDB" id="694455at2759"/>
<dbReference type="AlphaFoldDB" id="A0A9Q1JXI0"/>
<accession>A0A9Q1JXI0</accession>
<proteinExistence type="predicted"/>